<dbReference type="InterPro" id="IPR035897">
    <property type="entry name" value="Toll_tir_struct_dom_sf"/>
</dbReference>
<feature type="compositionally biased region" description="Low complexity" evidence="1">
    <location>
        <begin position="206"/>
        <end position="239"/>
    </location>
</feature>
<feature type="domain" description="TIR" evidence="2">
    <location>
        <begin position="5"/>
        <end position="146"/>
    </location>
</feature>
<feature type="compositionally biased region" description="Low complexity" evidence="1">
    <location>
        <begin position="155"/>
        <end position="176"/>
    </location>
</feature>
<dbReference type="Proteomes" id="UP000177791">
    <property type="component" value="Unassembled WGS sequence"/>
</dbReference>
<dbReference type="GO" id="GO:0007165">
    <property type="term" value="P:signal transduction"/>
    <property type="evidence" value="ECO:0007669"/>
    <property type="project" value="InterPro"/>
</dbReference>
<evidence type="ECO:0000313" key="3">
    <source>
        <dbReference type="EMBL" id="OGX85370.1"/>
    </source>
</evidence>
<keyword evidence="4" id="KW-1185">Reference proteome</keyword>
<protein>
    <recommendedName>
        <fullName evidence="2">TIR domain-containing protein</fullName>
    </recommendedName>
</protein>
<evidence type="ECO:0000256" key="1">
    <source>
        <dbReference type="SAM" id="MobiDB-lite"/>
    </source>
</evidence>
<dbReference type="PROSITE" id="PS50104">
    <property type="entry name" value="TIR"/>
    <property type="match status" value="1"/>
</dbReference>
<accession>A0A1G1T3A2</accession>
<sequence>MPTFSRTSVFISYSHADERWRKLVEKHLAPLGRDHSLRVWSDQNLKAGEPWLARIRRELATARVGIMLVSHNFMASDFIHSDELPPLLLAAKQEGVTLLTVVVGYCHFANSPLSKLQAFNKPDKPLEALTIPQRNKEMARLCAMVMKIFGLKPGTAKPTAAKPAVPKKAAAPASPKRLTPSAAKAVPTPEATAKSKAIAKAKALAKNKAVGAKPKPTAKPTAKPAAKPIPKPATKAVPKPAKKAAPRAKN</sequence>
<dbReference type="Pfam" id="PF13676">
    <property type="entry name" value="TIR_2"/>
    <property type="match status" value="1"/>
</dbReference>
<evidence type="ECO:0000259" key="2">
    <source>
        <dbReference type="PROSITE" id="PS50104"/>
    </source>
</evidence>
<comment type="caution">
    <text evidence="3">The sequence shown here is derived from an EMBL/GenBank/DDBJ whole genome shotgun (WGS) entry which is preliminary data.</text>
</comment>
<proteinExistence type="predicted"/>
<feature type="compositionally biased region" description="Basic residues" evidence="1">
    <location>
        <begin position="240"/>
        <end position="250"/>
    </location>
</feature>
<dbReference type="AlphaFoldDB" id="A0A1G1T3A2"/>
<reference evidence="3 4" key="1">
    <citation type="submission" date="2016-08" db="EMBL/GenBank/DDBJ databases">
        <title>Hymenobacter coccineus sp. nov., Hymenobacter lapidarius sp. nov. and Hymenobacter glacialis sp. nov., isolated from Antarctic soil.</title>
        <authorList>
            <person name="Sedlacek I."/>
            <person name="Kralova S."/>
            <person name="Kyrova K."/>
            <person name="Maslanova I."/>
            <person name="Stankova E."/>
            <person name="Vrbovska V."/>
            <person name="Nemec M."/>
            <person name="Bartak M."/>
            <person name="Svec P."/>
            <person name="Busse H.-J."/>
            <person name="Pantucek R."/>
        </authorList>
    </citation>
    <scope>NUCLEOTIDE SEQUENCE [LARGE SCALE GENOMIC DNA]</scope>
    <source>
        <strain evidence="3 4">CCM 8648</strain>
    </source>
</reference>
<dbReference type="SUPFAM" id="SSF52200">
    <property type="entry name" value="Toll/Interleukin receptor TIR domain"/>
    <property type="match status" value="1"/>
</dbReference>
<organism evidence="3 4">
    <name type="scientific">Hymenobacter glacialis</name>
    <dbReference type="NCBI Taxonomy" id="1908236"/>
    <lineage>
        <taxon>Bacteria</taxon>
        <taxon>Pseudomonadati</taxon>
        <taxon>Bacteroidota</taxon>
        <taxon>Cytophagia</taxon>
        <taxon>Cytophagales</taxon>
        <taxon>Hymenobacteraceae</taxon>
        <taxon>Hymenobacter</taxon>
    </lineage>
</organism>
<dbReference type="EMBL" id="MDZC01000059">
    <property type="protein sequence ID" value="OGX85370.1"/>
    <property type="molecule type" value="Genomic_DNA"/>
</dbReference>
<feature type="region of interest" description="Disordered" evidence="1">
    <location>
        <begin position="155"/>
        <end position="250"/>
    </location>
</feature>
<dbReference type="STRING" id="1908236.BEN48_14485"/>
<dbReference type="Gene3D" id="3.40.50.10140">
    <property type="entry name" value="Toll/interleukin-1 receptor homology (TIR) domain"/>
    <property type="match status" value="1"/>
</dbReference>
<gene>
    <name evidence="3" type="ORF">BEN48_14485</name>
</gene>
<dbReference type="RefSeq" id="WP_070734281.1">
    <property type="nucleotide sequence ID" value="NZ_MDZC01000059.1"/>
</dbReference>
<evidence type="ECO:0000313" key="4">
    <source>
        <dbReference type="Proteomes" id="UP000177791"/>
    </source>
</evidence>
<name>A0A1G1T3A2_9BACT</name>
<dbReference type="InterPro" id="IPR000157">
    <property type="entry name" value="TIR_dom"/>
</dbReference>
<dbReference type="OrthoDB" id="883741at2"/>